<comment type="caution">
    <text evidence="3">The sequence shown here is derived from an EMBL/GenBank/DDBJ whole genome shotgun (WGS) entry which is preliminary data.</text>
</comment>
<evidence type="ECO:0000313" key="3">
    <source>
        <dbReference type="EMBL" id="ESU38870.1"/>
    </source>
</evidence>
<name>V6TPD0_GIAIN</name>
<dbReference type="VEuPathDB" id="GiardiaDB:QR46_0427"/>
<feature type="region of interest" description="Disordered" evidence="2">
    <location>
        <begin position="231"/>
        <end position="269"/>
    </location>
</feature>
<organism evidence="3 4">
    <name type="scientific">Giardia intestinalis</name>
    <name type="common">Giardia lamblia</name>
    <dbReference type="NCBI Taxonomy" id="5741"/>
    <lineage>
        <taxon>Eukaryota</taxon>
        <taxon>Metamonada</taxon>
        <taxon>Diplomonadida</taxon>
        <taxon>Hexamitidae</taxon>
        <taxon>Giardiinae</taxon>
        <taxon>Giardia</taxon>
    </lineage>
</organism>
<dbReference type="SMART" id="SM00248">
    <property type="entry name" value="ANK"/>
    <property type="match status" value="5"/>
</dbReference>
<dbReference type="VEuPathDB" id="GiardiaDB:GL50581_825"/>
<dbReference type="Gene3D" id="1.25.40.20">
    <property type="entry name" value="Ankyrin repeat-containing domain"/>
    <property type="match status" value="1"/>
</dbReference>
<feature type="compositionally biased region" description="Low complexity" evidence="2">
    <location>
        <begin position="235"/>
        <end position="244"/>
    </location>
</feature>
<keyword evidence="1" id="KW-0175">Coiled coil</keyword>
<dbReference type="InterPro" id="IPR036770">
    <property type="entry name" value="Ankyrin_rpt-contain_sf"/>
</dbReference>
<feature type="compositionally biased region" description="Polar residues" evidence="2">
    <location>
        <begin position="256"/>
        <end position="269"/>
    </location>
</feature>
<evidence type="ECO:0000256" key="1">
    <source>
        <dbReference type="SAM" id="Coils"/>
    </source>
</evidence>
<proteinExistence type="predicted"/>
<dbReference type="AlphaFoldDB" id="V6TPD0"/>
<protein>
    <submittedName>
        <fullName evidence="3">Ankyrin repeat protein</fullName>
    </submittedName>
</protein>
<feature type="region of interest" description="Disordered" evidence="2">
    <location>
        <begin position="392"/>
        <end position="447"/>
    </location>
</feature>
<reference evidence="3 4" key="2">
    <citation type="journal article" date="2013" name="Genome Biol. Evol.">
        <title>Genome sequencing of Giardia lamblia genotypes A2 and B isolates (DH and GS) and comparative analysis with the genomes of genotypes A1 and E (WB and Pig).</title>
        <authorList>
            <person name="Adam R.D."/>
            <person name="Dahlstrom E.W."/>
            <person name="Martens C.A."/>
            <person name="Bruno D.P."/>
            <person name="Barbian K.D."/>
            <person name="Ricklefs S.M."/>
            <person name="Hernandez M.M."/>
            <person name="Narla N.P."/>
            <person name="Patel R.B."/>
            <person name="Porcella S.F."/>
            <person name="Nash T.E."/>
        </authorList>
    </citation>
    <scope>NUCLEOTIDE SEQUENCE [LARGE SCALE GENOMIC DNA]</scope>
    <source>
        <strain evidence="3 4">DH</strain>
    </source>
</reference>
<dbReference type="SUPFAM" id="SSF48403">
    <property type="entry name" value="Ankyrin repeat"/>
    <property type="match status" value="1"/>
</dbReference>
<feature type="compositionally biased region" description="Polar residues" evidence="2">
    <location>
        <begin position="435"/>
        <end position="447"/>
    </location>
</feature>
<dbReference type="Pfam" id="PF12796">
    <property type="entry name" value="Ank_2"/>
    <property type="match status" value="2"/>
</dbReference>
<dbReference type="PANTHER" id="PTHR24184:SF11">
    <property type="entry name" value="ANKYRIN REPEAT AND SOCS BOX CONTAINING 3"/>
    <property type="match status" value="1"/>
</dbReference>
<evidence type="ECO:0000256" key="2">
    <source>
        <dbReference type="SAM" id="MobiDB-lite"/>
    </source>
</evidence>
<feature type="region of interest" description="Disordered" evidence="2">
    <location>
        <begin position="316"/>
        <end position="340"/>
    </location>
</feature>
<dbReference type="InterPro" id="IPR002110">
    <property type="entry name" value="Ankyrin_rpt"/>
</dbReference>
<feature type="coiled-coil region" evidence="1">
    <location>
        <begin position="469"/>
        <end position="496"/>
    </location>
</feature>
<dbReference type="EMBL" id="AHGT01000008">
    <property type="protein sequence ID" value="ESU38870.1"/>
    <property type="molecule type" value="Genomic_DNA"/>
</dbReference>
<dbReference type="PANTHER" id="PTHR24184">
    <property type="entry name" value="SI:CH211-189E2.2"/>
    <property type="match status" value="1"/>
</dbReference>
<reference evidence="4" key="1">
    <citation type="submission" date="2012-02" db="EMBL/GenBank/DDBJ databases">
        <title>Genome sequencing of Giardia lamblia Genotypes A2 and B isolates (DH and GS) and comparative analysis with the genomes of Genotypes A1 and E (WB and Pig).</title>
        <authorList>
            <person name="Adam R."/>
            <person name="Dahlstrom E."/>
            <person name="Martens C."/>
            <person name="Bruno D."/>
            <person name="Barbian K."/>
            <person name="Porcella S.F."/>
            <person name="Nash T."/>
        </authorList>
    </citation>
    <scope>NUCLEOTIDE SEQUENCE</scope>
    <source>
        <strain evidence="4">DH</strain>
    </source>
</reference>
<accession>V6TPD0</accession>
<evidence type="ECO:0000313" key="4">
    <source>
        <dbReference type="Proteomes" id="UP000018320"/>
    </source>
</evidence>
<dbReference type="VEuPathDB" id="GiardiaDB:DHA2_150169"/>
<dbReference type="VEuPathDB" id="GiardiaDB:GL50803_005806"/>
<dbReference type="Proteomes" id="UP000018320">
    <property type="component" value="Unassembled WGS sequence"/>
</dbReference>
<sequence length="659" mass="72473">MIMGHGGELNVNDPVRCALKTLSMASRHCPSPEDWFSAAINQEYASVSKWIGAMARSVDGNGETALMKAVRAQDSQMVKILAKHEAGETNDKGYTALIIAAINNLGPLCAILAPLESNVILSGGRTALMMAASVSACSSIEALIPTQYGRRDDNGMTALMYAVTYGNIDAASALIDCEKRILSSDNKSALIIAAEHYRRDMIRLLYPYEHGLLPDAEKIVLAPYDLITSNTQHGSGSSRSTSCSDAGPESCKQPRSKSASFYQPSRSSSLTSAPHFVRTISTNFLSDRQRCRSSLDLSWSESHAPHKIRSIRIKFSPQRSGKPSYFGAPQPRQQRAKSSGVPECSDHAISLAQRQLNAPRYGQHESRKLLRTSPYRKAFSKSPIKALVKADQQTAERQHSGTCQKPAKSRQSNEEFCNQYFPEKGATGVPHNNMHHQLSSDEPQSTLRGRTAFTPIPTPKPNGTKRDLLSALGQQILTLERRLLKKEQELQALVSLNKGLHRAAVAPHGQTSIQPTYEITFTQCATQTEAKEEYNVSRGVQDPMLSCAARPDTMKKLQENAYLKQLCASLSLVKEDILSLCTATRQECTPQRQLASESSKDPGFLDHEPEDDTFVVFVPCNHLIDLAYFVMKSHGEKSISITECPRCGVQPTSFITVKM</sequence>
<gene>
    <name evidence="3" type="ORF">DHA2_150169</name>
</gene>